<name>A0ABT7R4D3_9BACI</name>
<dbReference type="Proteomes" id="UP001224139">
    <property type="component" value="Unassembled WGS sequence"/>
</dbReference>
<dbReference type="Pfam" id="PF03235">
    <property type="entry name" value="GmrSD_N"/>
    <property type="match status" value="1"/>
</dbReference>
<keyword evidence="3" id="KW-1185">Reference proteome</keyword>
<evidence type="ECO:0000313" key="3">
    <source>
        <dbReference type="Proteomes" id="UP001224139"/>
    </source>
</evidence>
<accession>A0ABT7R4D3</accession>
<dbReference type="RefSeq" id="WP_289358478.1">
    <property type="nucleotide sequence ID" value="NZ_JAUCFG010000002.1"/>
</dbReference>
<protein>
    <submittedName>
        <fullName evidence="2">DUF262 domain-containing protein</fullName>
    </submittedName>
</protein>
<reference evidence="2 3" key="1">
    <citation type="submission" date="2023-06" db="EMBL/GenBank/DDBJ databases">
        <title>Comparative genomics of Bacillaceae isolates and their secondary metabolite potential.</title>
        <authorList>
            <person name="Song L."/>
            <person name="Nielsen L.J."/>
            <person name="Mohite O."/>
            <person name="Xu X."/>
            <person name="Weber T."/>
            <person name="Kovacs A.T."/>
        </authorList>
    </citation>
    <scope>NUCLEOTIDE SEQUENCE [LARGE SCALE GENOMIC DNA]</scope>
    <source>
        <strain evidence="2 3">DX2.1</strain>
    </source>
</reference>
<comment type="caution">
    <text evidence="2">The sequence shown here is derived from an EMBL/GenBank/DDBJ whole genome shotgun (WGS) entry which is preliminary data.</text>
</comment>
<evidence type="ECO:0000259" key="1">
    <source>
        <dbReference type="Pfam" id="PF03235"/>
    </source>
</evidence>
<gene>
    <name evidence="2" type="ORF">QUG02_06485</name>
</gene>
<dbReference type="InterPro" id="IPR004919">
    <property type="entry name" value="GmrSD_N"/>
</dbReference>
<organism evidence="2 3">
    <name type="scientific">Bacillus hominis</name>
    <dbReference type="NCBI Taxonomy" id="2817478"/>
    <lineage>
        <taxon>Bacteria</taxon>
        <taxon>Bacillati</taxon>
        <taxon>Bacillota</taxon>
        <taxon>Bacilli</taxon>
        <taxon>Bacillales</taxon>
        <taxon>Bacillaceae</taxon>
        <taxon>Bacillus</taxon>
        <taxon>Bacillus cereus group</taxon>
    </lineage>
</organism>
<proteinExistence type="predicted"/>
<dbReference type="EMBL" id="JAUCFG010000002">
    <property type="protein sequence ID" value="MDM5437785.1"/>
    <property type="molecule type" value="Genomic_DNA"/>
</dbReference>
<evidence type="ECO:0000313" key="2">
    <source>
        <dbReference type="EMBL" id="MDM5437785.1"/>
    </source>
</evidence>
<feature type="domain" description="GmrSD restriction endonucleases N-terminal" evidence="1">
    <location>
        <begin position="11"/>
        <end position="224"/>
    </location>
</feature>
<sequence length="707" mass="83212">MQKSKVFSFWELIDKYYITIPIIQRDYAQGREGAQHIRSEFLRVLFDALQTNNPTELDFIYGTVNEMEQFAPLDGQQRLTTLFLLHWYFALKEEKLAANQEIFQKFSYETRLSSKQFCKLLVSLTDLDLTKTSLSKQIYNEANFYYGWAHDPTVLSMLTMIDLIHEFASKHNLPSGIFGTLTTKAPITFQFIDLDLFHLEDTLYIKMNSRGKPLTPFENFKARFQQYLESIHTVNEKDILEKIDTAWSDFFWKHQHKSYDESFLHFFYALLYNQLARHNENRNRLFVAINGEEAIRFDELANVSIDDEAWIKNIEVTMNMLCSDELFNQQTVIDIKKLITQTITGQLNYTERVQLYAIVSYISLFNNDLASFERWMRFIRNVTVNTVYNRVEDFMQSIQTIDMLITQAQDINSYLVDPSIKLTGFLGAQITQEQIKAQLIRSNQQWEEILFKAEDYSYFEGDIGFLLQFSNMDDNDVASFAQDDHREKQEIFVTYYEKSIAIFGSTKLNVPTNLLSRALLTFGDYLIQAGQNRSFLIEGFDRDISWKRFLRHENVSYLKELLDEVELHSIQADLQRIINESDVMDWRRYFIKYPSILEERCGKRRFIRFYEDKDILLLDTTMTSGYCQEYYSYAIYAGLKQLGIACSYIDSIGALNDKYVQLGNGGYRLKFIEKQMYIYDENDHVIAEPQHFDEALEKMSELAGISI</sequence>